<keyword evidence="7" id="KW-0788">Thiol protease</keyword>
<dbReference type="RefSeq" id="XP_056507300.1">
    <property type="nucleotide sequence ID" value="XM_056659007.1"/>
</dbReference>
<reference evidence="11" key="1">
    <citation type="submission" date="2022-11" db="EMBL/GenBank/DDBJ databases">
        <authorList>
            <person name="Petersen C."/>
        </authorList>
    </citation>
    <scope>NUCLEOTIDE SEQUENCE</scope>
    <source>
        <strain evidence="11">IBT 34128</strain>
    </source>
</reference>
<protein>
    <recommendedName>
        <fullName evidence="3">ubiquitinyl hydrolase 1</fullName>
        <ecNumber evidence="3">3.4.19.12</ecNumber>
    </recommendedName>
</protein>
<feature type="compositionally biased region" description="Polar residues" evidence="8">
    <location>
        <begin position="88"/>
        <end position="113"/>
    </location>
</feature>
<feature type="region of interest" description="Disordered" evidence="8">
    <location>
        <begin position="1010"/>
        <end position="1063"/>
    </location>
</feature>
<dbReference type="EMBL" id="JAPMSZ010000011">
    <property type="protein sequence ID" value="KAJ5083903.1"/>
    <property type="molecule type" value="Genomic_DNA"/>
</dbReference>
<feature type="compositionally biased region" description="Polar residues" evidence="8">
    <location>
        <begin position="181"/>
        <end position="193"/>
    </location>
</feature>
<dbReference type="CDD" id="cd02674">
    <property type="entry name" value="Peptidase_C19R"/>
    <property type="match status" value="1"/>
</dbReference>
<dbReference type="InterPro" id="IPR006615">
    <property type="entry name" value="Pept_C19_DUSP"/>
</dbReference>
<dbReference type="Pfam" id="PF06337">
    <property type="entry name" value="DUSP"/>
    <property type="match status" value="1"/>
</dbReference>
<reference evidence="11" key="2">
    <citation type="journal article" date="2023" name="IMA Fungus">
        <title>Comparative genomic study of the Penicillium genus elucidates a diverse pangenome and 15 lateral gene transfer events.</title>
        <authorList>
            <person name="Petersen C."/>
            <person name="Sorensen T."/>
            <person name="Nielsen M.R."/>
            <person name="Sondergaard T.E."/>
            <person name="Sorensen J.L."/>
            <person name="Fitzpatrick D.A."/>
            <person name="Frisvad J.C."/>
            <person name="Nielsen K.L."/>
        </authorList>
    </citation>
    <scope>NUCLEOTIDE SEQUENCE</scope>
    <source>
        <strain evidence="11">IBT 34128</strain>
    </source>
</reference>
<dbReference type="GO" id="GO:0006508">
    <property type="term" value="P:proteolysis"/>
    <property type="evidence" value="ECO:0007669"/>
    <property type="project" value="UniProtKB-KW"/>
</dbReference>
<dbReference type="Pfam" id="PF00443">
    <property type="entry name" value="UCH"/>
    <property type="match status" value="1"/>
</dbReference>
<evidence type="ECO:0000259" key="10">
    <source>
        <dbReference type="PROSITE" id="PS51283"/>
    </source>
</evidence>
<evidence type="ECO:0000256" key="3">
    <source>
        <dbReference type="ARBA" id="ARBA00012759"/>
    </source>
</evidence>
<dbReference type="InterPro" id="IPR050185">
    <property type="entry name" value="Ub_carboxyl-term_hydrolase"/>
</dbReference>
<dbReference type="PROSITE" id="PS51283">
    <property type="entry name" value="DUSP"/>
    <property type="match status" value="1"/>
</dbReference>
<feature type="region of interest" description="Disordered" evidence="8">
    <location>
        <begin position="1423"/>
        <end position="1445"/>
    </location>
</feature>
<evidence type="ECO:0000313" key="11">
    <source>
        <dbReference type="EMBL" id="KAJ5083903.1"/>
    </source>
</evidence>
<evidence type="ECO:0000256" key="7">
    <source>
        <dbReference type="ARBA" id="ARBA00022807"/>
    </source>
</evidence>
<dbReference type="InterPro" id="IPR038765">
    <property type="entry name" value="Papain-like_cys_pep_sf"/>
</dbReference>
<dbReference type="GeneID" id="81398176"/>
<comment type="catalytic activity">
    <reaction evidence="1">
        <text>Thiol-dependent hydrolysis of ester, thioester, amide, peptide and isopeptide bonds formed by the C-terminal Gly of ubiquitin (a 76-residue protein attached to proteins as an intracellular targeting signal).</text>
        <dbReference type="EC" id="3.4.19.12"/>
    </reaction>
</comment>
<dbReference type="SUPFAM" id="SSF143791">
    <property type="entry name" value="DUSP-like"/>
    <property type="match status" value="1"/>
</dbReference>
<evidence type="ECO:0000256" key="4">
    <source>
        <dbReference type="ARBA" id="ARBA00022670"/>
    </source>
</evidence>
<evidence type="ECO:0000259" key="9">
    <source>
        <dbReference type="PROSITE" id="PS50235"/>
    </source>
</evidence>
<evidence type="ECO:0000256" key="6">
    <source>
        <dbReference type="ARBA" id="ARBA00022801"/>
    </source>
</evidence>
<dbReference type="EC" id="3.4.19.12" evidence="3"/>
<feature type="compositionally biased region" description="Polar residues" evidence="8">
    <location>
        <begin position="158"/>
        <end position="173"/>
    </location>
</feature>
<dbReference type="OrthoDB" id="952271at2759"/>
<dbReference type="PANTHER" id="PTHR21646:SF24">
    <property type="entry name" value="UBIQUITIN CARBOXYL-TERMINAL HYDROLASE"/>
    <property type="match status" value="1"/>
</dbReference>
<feature type="compositionally biased region" description="Basic residues" evidence="8">
    <location>
        <begin position="59"/>
        <end position="70"/>
    </location>
</feature>
<dbReference type="GO" id="GO:0004843">
    <property type="term" value="F:cysteine-type deubiquitinase activity"/>
    <property type="evidence" value="ECO:0007669"/>
    <property type="project" value="UniProtKB-EC"/>
</dbReference>
<dbReference type="PROSITE" id="PS00973">
    <property type="entry name" value="USP_2"/>
    <property type="match status" value="1"/>
</dbReference>
<feature type="region of interest" description="Disordered" evidence="8">
    <location>
        <begin position="25"/>
        <end position="210"/>
    </location>
</feature>
<feature type="domain" description="DUSP" evidence="10">
    <location>
        <begin position="209"/>
        <end position="332"/>
    </location>
</feature>
<evidence type="ECO:0000256" key="5">
    <source>
        <dbReference type="ARBA" id="ARBA00022786"/>
    </source>
</evidence>
<dbReference type="GO" id="GO:0016579">
    <property type="term" value="P:protein deubiquitination"/>
    <property type="evidence" value="ECO:0007669"/>
    <property type="project" value="InterPro"/>
</dbReference>
<evidence type="ECO:0000256" key="1">
    <source>
        <dbReference type="ARBA" id="ARBA00000707"/>
    </source>
</evidence>
<feature type="compositionally biased region" description="Polar residues" evidence="8">
    <location>
        <begin position="1054"/>
        <end position="1063"/>
    </location>
</feature>
<comment type="caution">
    <text evidence="11">The sequence shown here is derived from an EMBL/GenBank/DDBJ whole genome shotgun (WGS) entry which is preliminary data.</text>
</comment>
<keyword evidence="12" id="KW-1185">Reference proteome</keyword>
<feature type="domain" description="USP" evidence="9">
    <location>
        <begin position="567"/>
        <end position="1299"/>
    </location>
</feature>
<dbReference type="SUPFAM" id="SSF54001">
    <property type="entry name" value="Cysteine proteinases"/>
    <property type="match status" value="1"/>
</dbReference>
<feature type="region of interest" description="Disordered" evidence="8">
    <location>
        <begin position="530"/>
        <end position="555"/>
    </location>
</feature>
<name>A0A9W9EL96_9EURO</name>
<evidence type="ECO:0000256" key="8">
    <source>
        <dbReference type="SAM" id="MobiDB-lite"/>
    </source>
</evidence>
<dbReference type="PANTHER" id="PTHR21646">
    <property type="entry name" value="UBIQUITIN CARBOXYL-TERMINAL HYDROLASE"/>
    <property type="match status" value="1"/>
</dbReference>
<evidence type="ECO:0000313" key="12">
    <source>
        <dbReference type="Proteomes" id="UP001141434"/>
    </source>
</evidence>
<feature type="region of interest" description="Disordered" evidence="8">
    <location>
        <begin position="936"/>
        <end position="957"/>
    </location>
</feature>
<feature type="compositionally biased region" description="Basic and acidic residues" evidence="8">
    <location>
        <begin position="114"/>
        <end position="125"/>
    </location>
</feature>
<keyword evidence="5" id="KW-0833">Ubl conjugation pathway</keyword>
<feature type="compositionally biased region" description="Acidic residues" evidence="8">
    <location>
        <begin position="1042"/>
        <end position="1053"/>
    </location>
</feature>
<keyword evidence="6" id="KW-0378">Hydrolase</keyword>
<dbReference type="InterPro" id="IPR035927">
    <property type="entry name" value="DUSP-like_sf"/>
</dbReference>
<organism evidence="11 12">
    <name type="scientific">Penicillium alfredii</name>
    <dbReference type="NCBI Taxonomy" id="1506179"/>
    <lineage>
        <taxon>Eukaryota</taxon>
        <taxon>Fungi</taxon>
        <taxon>Dikarya</taxon>
        <taxon>Ascomycota</taxon>
        <taxon>Pezizomycotina</taxon>
        <taxon>Eurotiomycetes</taxon>
        <taxon>Eurotiomycetidae</taxon>
        <taxon>Eurotiales</taxon>
        <taxon>Aspergillaceae</taxon>
        <taxon>Penicillium</taxon>
    </lineage>
</organism>
<feature type="region of interest" description="Disordered" evidence="8">
    <location>
        <begin position="1317"/>
        <end position="1370"/>
    </location>
</feature>
<dbReference type="InterPro" id="IPR018200">
    <property type="entry name" value="USP_CS"/>
</dbReference>
<dbReference type="InterPro" id="IPR001394">
    <property type="entry name" value="Peptidase_C19_UCH"/>
</dbReference>
<dbReference type="Gene3D" id="3.30.2230.10">
    <property type="entry name" value="DUSP-like"/>
    <property type="match status" value="1"/>
</dbReference>
<gene>
    <name evidence="11" type="ORF">NUU61_008482</name>
</gene>
<sequence length="1445" mass="158951">MVTYFANSVNLSAHIVGSCRLLVTTSSPKRRKVSPEPRSSPGEARRHGRSEPPPVPLPPRRHSTSNRRSKSASSSPPHYVPAHLQFPRSGTRSKSGVRSPTPATAYSGLTLSSEHSDMPSDHRDGTPPATSEGRSPSPGVKRPASEIADSDPEGGVSTAVNNDTHLSENNGGAQDNGVYPTPSSMDTYTASTATREHSKAESAESDDIPSIDEQVAQVTAAMNQPLQDGDKGYVISMAWLKKVLVRSSSHADQVEKEFLESDLGPMDNTDIVLDTDPTTSGFKDEAGEPFVPMRPGLQLGEDYDIVPQQGWDLIMKWYGLADPSPIILRYARNTNPSGDIPNVIYELNPPIFTIFKLINPAKGTTPKVLKEKNMPAAKALASRQMNFQKWLKNAKQLGGIDMSTKVRVWKVLGGLRSANASATATPAVSRSTSPAPAAALIPSANDKLLVDLNTFTSLSEGSQRVLVDGVKDQTANENYNGRMTLDMAGLAGTDVVILEEQAGGSKGGNWISEASAQTLKRLGIAEQQSKEVTAPTVAKSPMASGRSTPVKELPQEKKRQTLGLAITGMENMGNTCYQNAATQCNSYVAELNPENLLAYHGQIAKAYAGLLRAIFRDPTPSSISPANFRRTIGKYNSAMSGFEQHDSQEFLMFLLDGLSEDLNRIRDKPYIEKPDSTDEMVHNRAALEEFGVKSWDMYKARNDSVITDLFAGMYKSTLVCPKCDKVSIIFDPFSTLTLQIPVPQYFSREVVYMPLNGEPVKVGVELDHMPTLEGWKLAVAKKVNTDADRVIAAEVHKHSFWRVFDSDEEKRSVNKLHVASHDLVVFIEVDVVPPSPERHDTPTLKSPETDRIIVPIFHRKIDQNRNTGFSRRENFLVPSLIVLTRDEAQDYETIYRKLLRHVATMTTRDIFNDKLISDDVAEGGLEDSDTVVMNEDDAKSADSRIKTSSVEGEDSLVDISMHDTSQLGEASSPATEATSKLAESTGHLPGIAHGLQRLFDVKVAQSSEPVPLGRQLNPSKNTHSCPLASRLHPPRLSSTNDISDEYSDTDGSDNEPNTSGSNSDVWSLISFGEAILLDWNDEARDALFGRRGNNTNDPRGEFTFSKANGIVDPELIRQRRIREQNQARGVPLDNCLTEFSKEEILSETDAWYCPRCKEHRQARKKFDLWKTPDILVVHLKRFGAQTRFSRLKLDTKVNFPIEGLDLSGRVQGPHDDKGFVYDLIGVDCHVGSMSGGHYTAYAKNFRTGKWCSYNGMYLRCSSEIELNITNSRPDSRAAELNNPAVVVSPTAYLLFYRRRSSRPLGGPKLEKIAASFKDPAANDDSMNESRGQSPSGEVKPSEDENTDSGPGSEQEEGMHNAEGEDLWLESDDPFHLFQDPSWSFDPVPEAHDLEQMINRSPVSSSNGGFDDLFGETDSTLAVSDMEEMEETSRENLGEDEEVVSV</sequence>
<comment type="similarity">
    <text evidence="2">Belongs to the peptidase C19 family.</text>
</comment>
<dbReference type="SMART" id="SM00695">
    <property type="entry name" value="DUSP"/>
    <property type="match status" value="1"/>
</dbReference>
<dbReference type="Gene3D" id="3.90.70.10">
    <property type="entry name" value="Cysteine proteinases"/>
    <property type="match status" value="2"/>
</dbReference>
<dbReference type="Proteomes" id="UP001141434">
    <property type="component" value="Unassembled WGS sequence"/>
</dbReference>
<dbReference type="PROSITE" id="PS50235">
    <property type="entry name" value="USP_3"/>
    <property type="match status" value="1"/>
</dbReference>
<accession>A0A9W9EL96</accession>
<feature type="compositionally biased region" description="Basic and acidic residues" evidence="8">
    <location>
        <begin position="936"/>
        <end position="945"/>
    </location>
</feature>
<proteinExistence type="inferred from homology"/>
<dbReference type="InterPro" id="IPR028889">
    <property type="entry name" value="USP"/>
</dbReference>
<keyword evidence="4" id="KW-0645">Protease</keyword>
<evidence type="ECO:0000256" key="2">
    <source>
        <dbReference type="ARBA" id="ARBA00009085"/>
    </source>
</evidence>